<dbReference type="Gene3D" id="3.80.10.10">
    <property type="entry name" value="Ribonuclease Inhibitor"/>
    <property type="match status" value="1"/>
</dbReference>
<dbReference type="Proteomes" id="UP000521872">
    <property type="component" value="Unassembled WGS sequence"/>
</dbReference>
<evidence type="ECO:0000313" key="1">
    <source>
        <dbReference type="EMBL" id="KAF4623658.1"/>
    </source>
</evidence>
<dbReference type="InterPro" id="IPR032675">
    <property type="entry name" value="LRR_dom_sf"/>
</dbReference>
<evidence type="ECO:0008006" key="3">
    <source>
        <dbReference type="Google" id="ProtNLM"/>
    </source>
</evidence>
<organism evidence="1 2">
    <name type="scientific">Agrocybe pediades</name>
    <dbReference type="NCBI Taxonomy" id="84607"/>
    <lineage>
        <taxon>Eukaryota</taxon>
        <taxon>Fungi</taxon>
        <taxon>Dikarya</taxon>
        <taxon>Basidiomycota</taxon>
        <taxon>Agaricomycotina</taxon>
        <taxon>Agaricomycetes</taxon>
        <taxon>Agaricomycetidae</taxon>
        <taxon>Agaricales</taxon>
        <taxon>Agaricineae</taxon>
        <taxon>Strophariaceae</taxon>
        <taxon>Agrocybe</taxon>
    </lineage>
</organism>
<name>A0A8H4R789_9AGAR</name>
<dbReference type="AlphaFoldDB" id="A0A8H4R789"/>
<comment type="caution">
    <text evidence="1">The sequence shown here is derived from an EMBL/GenBank/DDBJ whole genome shotgun (WGS) entry which is preliminary data.</text>
</comment>
<sequence length="666" mass="77001">MGPEDSEDDLRDDRTDISMISLRHDPDWHKRLSLGNLKRRTTHEDFREFRDDRTDITMLSLQDEPDWHTRYPWDDDLYEVAVSLHPAITKAMEHNHPLSDADLAIVSRTEMEVEEAIRPYISEERLSAINKEIAELAEQESLLRQKLLPTHANAWSAKAPFTNLPDKVQRLIFFFCIDSRPSPTVDEAPLLLCRVSSQWKRIALSMPEIWSEIYIPFGEEYRHKTGGLKKLLNLFADRAGGLRLSINFDWHWDDSEDDTIPGPNIGDIDEEVLLQYYDMVKYLAKWEKNTKISQLIIYAPCMQNTLLFLDWEESTNQLEYLTLRGCKGCLTAHSSDPEHGYPTGIFQSPRMRALSIDHKVFVDIVRLVPGRPWLDFLHASCTSPSEWCTYTLAHFPMLQKAYYFFRQAERPVEIPETIAEYATLEELGLNYEFCRVTALGYDCFAPLCTFRFPNLRRLHIKLQLRTTPSPGDTLYLLQVIPLYSISDWTLNVLPSRLPSLRELTLASASSIPFEQVCNLLIQFDNLTALKLRIPIWYELPNYLSFLTFMPAHPHINWRRNLPHLVEIGLELDHGTGPLNEAILNGLVSMVLSRCNPALCVRTLQSVWISNLHLASDEQFTALVEFVNGNLERYMFTDGLEVGFSRGHLIGSPEEFELTHWEDNFIV</sequence>
<protein>
    <recommendedName>
        <fullName evidence="3">F-box domain-containing protein</fullName>
    </recommendedName>
</protein>
<proteinExistence type="predicted"/>
<keyword evidence="2" id="KW-1185">Reference proteome</keyword>
<dbReference type="SUPFAM" id="SSF52047">
    <property type="entry name" value="RNI-like"/>
    <property type="match status" value="1"/>
</dbReference>
<accession>A0A8H4R789</accession>
<gene>
    <name evidence="1" type="ORF">D9613_002311</name>
</gene>
<evidence type="ECO:0000313" key="2">
    <source>
        <dbReference type="Proteomes" id="UP000521872"/>
    </source>
</evidence>
<reference evidence="1 2" key="1">
    <citation type="submission" date="2019-12" db="EMBL/GenBank/DDBJ databases">
        <authorList>
            <person name="Floudas D."/>
            <person name="Bentzer J."/>
            <person name="Ahren D."/>
            <person name="Johansson T."/>
            <person name="Persson P."/>
            <person name="Tunlid A."/>
        </authorList>
    </citation>
    <scope>NUCLEOTIDE SEQUENCE [LARGE SCALE GENOMIC DNA]</scope>
    <source>
        <strain evidence="1 2">CBS 102.39</strain>
    </source>
</reference>
<dbReference type="EMBL" id="JAACJL010000001">
    <property type="protein sequence ID" value="KAF4623658.1"/>
    <property type="molecule type" value="Genomic_DNA"/>
</dbReference>